<evidence type="ECO:0000313" key="1">
    <source>
        <dbReference type="EMBL" id="TDR54459.1"/>
    </source>
</evidence>
<comment type="caution">
    <text evidence="1">The sequence shown here is derived from an EMBL/GenBank/DDBJ whole genome shotgun (WGS) entry which is preliminary data.</text>
</comment>
<dbReference type="STRING" id="1265846.PROCOU_06973"/>
<accession>A0A4R6ZQP7</accession>
<proteinExistence type="predicted"/>
<sequence length="101" mass="11285">MIENTIKEVELFEQMKHGEPVLFVTSIGYIIGITDIPDEIPHSVVKLKDVYINCVSASRVNRFSKGLTISVDQIIGFNALTAEEMDRMVTNWQVSMAPTIG</sequence>
<organism evidence="1 2">
    <name type="scientific">Listeria rocourtiae</name>
    <dbReference type="NCBI Taxonomy" id="647910"/>
    <lineage>
        <taxon>Bacteria</taxon>
        <taxon>Bacillati</taxon>
        <taxon>Bacillota</taxon>
        <taxon>Bacilli</taxon>
        <taxon>Bacillales</taxon>
        <taxon>Listeriaceae</taxon>
        <taxon>Listeria</taxon>
    </lineage>
</organism>
<dbReference type="Proteomes" id="UP000295558">
    <property type="component" value="Unassembled WGS sequence"/>
</dbReference>
<protein>
    <submittedName>
        <fullName evidence="1">Uncharacterized protein</fullName>
    </submittedName>
</protein>
<name>A0A4R6ZQP7_9LIST</name>
<keyword evidence="2" id="KW-1185">Reference proteome</keyword>
<reference evidence="1 2" key="1">
    <citation type="submission" date="2019-03" db="EMBL/GenBank/DDBJ databases">
        <title>Genomic Encyclopedia of Type Strains, Phase III (KMG-III): the genomes of soil and plant-associated and newly described type strains.</title>
        <authorList>
            <person name="Whitman W."/>
        </authorList>
    </citation>
    <scope>NUCLEOTIDE SEQUENCE [LARGE SCALE GENOMIC DNA]</scope>
    <source>
        <strain evidence="1 2">CECT 7972</strain>
    </source>
</reference>
<dbReference type="AlphaFoldDB" id="A0A4R6ZQP7"/>
<evidence type="ECO:0000313" key="2">
    <source>
        <dbReference type="Proteomes" id="UP000295558"/>
    </source>
</evidence>
<dbReference type="EMBL" id="SNZK01000002">
    <property type="protein sequence ID" value="TDR54459.1"/>
    <property type="molecule type" value="Genomic_DNA"/>
</dbReference>
<gene>
    <name evidence="1" type="ORF">DFP96_10243</name>
</gene>